<gene>
    <name evidence="1" type="ORF">TbgDal_II3980</name>
</gene>
<dbReference type="GeneID" id="23858777"/>
<protein>
    <submittedName>
        <fullName evidence="1">Uncharacterized protein</fullName>
    </submittedName>
</protein>
<evidence type="ECO:0000313" key="1">
    <source>
        <dbReference type="EMBL" id="CBH09622.1"/>
    </source>
</evidence>
<dbReference type="KEGG" id="tbg:TbgDal_II3980"/>
<evidence type="ECO:0000313" key="2">
    <source>
        <dbReference type="Proteomes" id="UP000002316"/>
    </source>
</evidence>
<sequence>MVGQPVSHELKRGRGPPSAAVHLLVTVSRIQYGVAETGTANAVQVVMWCAPTTYPLLLTFSSTGRSLEHTLEAFETHSPPSANPYLLIITLGADANAYVHSWPGAYTHSMQPHKVPKWC</sequence>
<dbReference type="RefSeq" id="XP_011771926.1">
    <property type="nucleotide sequence ID" value="XM_011773624.1"/>
</dbReference>
<organism evidence="1 2">
    <name type="scientific">Trypanosoma brucei gambiense (strain MHOM/CI/86/DAL972)</name>
    <dbReference type="NCBI Taxonomy" id="679716"/>
    <lineage>
        <taxon>Eukaryota</taxon>
        <taxon>Discoba</taxon>
        <taxon>Euglenozoa</taxon>
        <taxon>Kinetoplastea</taxon>
        <taxon>Metakinetoplastina</taxon>
        <taxon>Trypanosomatida</taxon>
        <taxon>Trypanosomatidae</taxon>
        <taxon>Trypanosoma</taxon>
    </lineage>
</organism>
<reference evidence="2" key="1">
    <citation type="journal article" date="2010" name="PLoS Negl. Trop. Dis.">
        <title>The genome sequence of Trypanosoma brucei gambiense, causative agent of chronic human african trypanosomiasis.</title>
        <authorList>
            <person name="Jackson A.P."/>
            <person name="Sanders M."/>
            <person name="Berry A."/>
            <person name="McQuillan J."/>
            <person name="Aslett M.A."/>
            <person name="Quail M.A."/>
            <person name="Chukualim B."/>
            <person name="Capewell P."/>
            <person name="MacLeod A."/>
            <person name="Melville S.E."/>
            <person name="Gibson W."/>
            <person name="Barry J.D."/>
            <person name="Berriman M."/>
            <person name="Hertz-Fowler C."/>
        </authorList>
    </citation>
    <scope>NUCLEOTIDE SEQUENCE [LARGE SCALE GENOMIC DNA]</scope>
    <source>
        <strain evidence="2">MHOM/CI/86/DAL972</strain>
    </source>
</reference>
<dbReference type="EMBL" id="FN554965">
    <property type="protein sequence ID" value="CBH09622.1"/>
    <property type="molecule type" value="Genomic_DNA"/>
</dbReference>
<accession>C9ZJR2</accession>
<dbReference type="AlphaFoldDB" id="C9ZJR2"/>
<dbReference type="Proteomes" id="UP000002316">
    <property type="component" value="Chromosome 2"/>
</dbReference>
<proteinExistence type="predicted"/>
<name>C9ZJR2_TRYB9</name>